<evidence type="ECO:0008006" key="3">
    <source>
        <dbReference type="Google" id="ProtNLM"/>
    </source>
</evidence>
<comment type="caution">
    <text evidence="1">The sequence shown here is derived from an EMBL/GenBank/DDBJ whole genome shotgun (WGS) entry which is preliminary data.</text>
</comment>
<proteinExistence type="predicted"/>
<evidence type="ECO:0000313" key="1">
    <source>
        <dbReference type="EMBL" id="NBI07434.1"/>
    </source>
</evidence>
<dbReference type="OrthoDB" id="1848647at2"/>
<accession>A0A845QZQ6</accession>
<name>A0A845QZQ6_9CLOT</name>
<gene>
    <name evidence="1" type="ORF">D3Z33_11290</name>
</gene>
<dbReference type="AlphaFoldDB" id="A0A845QZQ6"/>
<reference evidence="1 2" key="1">
    <citation type="submission" date="2018-08" db="EMBL/GenBank/DDBJ databases">
        <title>Murine metabolic-syndrome-specific gut microbial biobank.</title>
        <authorList>
            <person name="Liu C."/>
        </authorList>
    </citation>
    <scope>NUCLEOTIDE SEQUENCE [LARGE SCALE GENOMIC DNA]</scope>
    <source>
        <strain evidence="1 2">583</strain>
    </source>
</reference>
<dbReference type="RefSeq" id="WP_160197896.1">
    <property type="nucleotide sequence ID" value="NZ_QXXA01000012.1"/>
</dbReference>
<evidence type="ECO:0000313" key="2">
    <source>
        <dbReference type="Proteomes" id="UP000467132"/>
    </source>
</evidence>
<dbReference type="EMBL" id="QXXA01000012">
    <property type="protein sequence ID" value="NBI07434.1"/>
    <property type="molecule type" value="Genomic_DNA"/>
</dbReference>
<dbReference type="Proteomes" id="UP000467132">
    <property type="component" value="Unassembled WGS sequence"/>
</dbReference>
<organism evidence="1 2">
    <name type="scientific">Senegalia massiliensis</name>
    <dbReference type="NCBI Taxonomy" id="1720316"/>
    <lineage>
        <taxon>Bacteria</taxon>
        <taxon>Bacillati</taxon>
        <taxon>Bacillota</taxon>
        <taxon>Clostridia</taxon>
        <taxon>Eubacteriales</taxon>
        <taxon>Clostridiaceae</taxon>
        <taxon>Senegalia</taxon>
    </lineage>
</organism>
<sequence length="227" mass="26985">MLDINNIEVQRDIGEYNKYCRDKSVLKNNNFFIAIHNNEDTIATGELYIISQRVAKLNIYIEVEGVDKEKVTNLFIDEILYWNPFLKTIYYENGEFENKGFKELKKIHIDDIQPSQLYISKEKLKNVSSWLDSEEKLIIPVLESNGTYISLDGHTRIVQGYINGYENVYIYIDNDSNLEDYRVFIDWCKNANIKSVKDLTKRIISKDEYEIKWNNRCRNYFENIEND</sequence>
<keyword evidence="2" id="KW-1185">Reference proteome</keyword>
<protein>
    <recommendedName>
        <fullName evidence="3">ParB/Sulfiredoxin domain-containing protein</fullName>
    </recommendedName>
</protein>